<sequence length="146" mass="16718">MTLSKYVGAGQSIDGKMIVENLWRYAARALEIEEEEAAVTVLPHDLLAEEVLTRLATKSLMRFKSVHVQAMRIDLLVEVAICNVSTHEIVEIPPLVSSFDRHDHYLQLEEHSTTFFYSLEYVCDSEEYKLIRVFSLPGDRESSDLE</sequence>
<organism evidence="1 2">
    <name type="scientific">Rhododendron molle</name>
    <name type="common">Chinese azalea</name>
    <name type="synonym">Azalea mollis</name>
    <dbReference type="NCBI Taxonomy" id="49168"/>
    <lineage>
        <taxon>Eukaryota</taxon>
        <taxon>Viridiplantae</taxon>
        <taxon>Streptophyta</taxon>
        <taxon>Embryophyta</taxon>
        <taxon>Tracheophyta</taxon>
        <taxon>Spermatophyta</taxon>
        <taxon>Magnoliopsida</taxon>
        <taxon>eudicotyledons</taxon>
        <taxon>Gunneridae</taxon>
        <taxon>Pentapetalae</taxon>
        <taxon>asterids</taxon>
        <taxon>Ericales</taxon>
        <taxon>Ericaceae</taxon>
        <taxon>Ericoideae</taxon>
        <taxon>Rhodoreae</taxon>
        <taxon>Rhododendron</taxon>
    </lineage>
</organism>
<proteinExistence type="predicted"/>
<comment type="caution">
    <text evidence="1">The sequence shown here is derived from an EMBL/GenBank/DDBJ whole genome shotgun (WGS) entry which is preliminary data.</text>
</comment>
<reference evidence="1" key="1">
    <citation type="submission" date="2022-02" db="EMBL/GenBank/DDBJ databases">
        <title>Plant Genome Project.</title>
        <authorList>
            <person name="Zhang R.-G."/>
        </authorList>
    </citation>
    <scope>NUCLEOTIDE SEQUENCE</scope>
    <source>
        <strain evidence="1">AT1</strain>
    </source>
</reference>
<dbReference type="EMBL" id="CM046398">
    <property type="protein sequence ID" value="KAI8530671.1"/>
    <property type="molecule type" value="Genomic_DNA"/>
</dbReference>
<protein>
    <submittedName>
        <fullName evidence="1">Uncharacterized protein</fullName>
    </submittedName>
</protein>
<gene>
    <name evidence="1" type="ORF">RHMOL_Rhmol11G0077800</name>
</gene>
<dbReference type="Proteomes" id="UP001062846">
    <property type="component" value="Chromosome 11"/>
</dbReference>
<keyword evidence="2" id="KW-1185">Reference proteome</keyword>
<name>A0ACC0LQ58_RHOML</name>
<evidence type="ECO:0000313" key="2">
    <source>
        <dbReference type="Proteomes" id="UP001062846"/>
    </source>
</evidence>
<evidence type="ECO:0000313" key="1">
    <source>
        <dbReference type="EMBL" id="KAI8530671.1"/>
    </source>
</evidence>
<accession>A0ACC0LQ58</accession>